<accession>A0A069ZUG4</accession>
<dbReference type="NCBIfam" id="NF002140">
    <property type="entry name" value="PRK00977.1-4"/>
    <property type="match status" value="1"/>
</dbReference>
<evidence type="ECO:0000256" key="7">
    <source>
        <dbReference type="SAM" id="Coils"/>
    </source>
</evidence>
<dbReference type="Proteomes" id="UP000260363">
    <property type="component" value="Chromosome"/>
</dbReference>
<dbReference type="PANTHER" id="PTHR34137:SF1">
    <property type="entry name" value="EXODEOXYRIBONUCLEASE 7 SMALL SUBUNIT"/>
    <property type="match status" value="1"/>
</dbReference>
<dbReference type="AlphaFoldDB" id="A0A069ZUG4"/>
<keyword evidence="2 6" id="KW-0963">Cytoplasm</keyword>
<keyword evidence="5 6" id="KW-0269">Exonuclease</keyword>
<dbReference type="SMR" id="A0A069ZUG4"/>
<organism evidence="8 9">
    <name type="scientific">Chlamydia muridarum</name>
    <dbReference type="NCBI Taxonomy" id="83560"/>
    <lineage>
        <taxon>Bacteria</taxon>
        <taxon>Pseudomonadati</taxon>
        <taxon>Chlamydiota</taxon>
        <taxon>Chlamydiia</taxon>
        <taxon>Chlamydiales</taxon>
        <taxon>Chlamydiaceae</taxon>
        <taxon>Chlamydia/Chlamydophila group</taxon>
        <taxon>Chlamydia</taxon>
    </lineage>
</organism>
<evidence type="ECO:0000256" key="4">
    <source>
        <dbReference type="ARBA" id="ARBA00022801"/>
    </source>
</evidence>
<dbReference type="GO" id="GO:0006308">
    <property type="term" value="P:DNA catabolic process"/>
    <property type="evidence" value="ECO:0007669"/>
    <property type="project" value="UniProtKB-UniRule"/>
</dbReference>
<sequence>MTKKAKNVEKVPFEDAMKRLEEIIDLMNQPTTALEASLALYEEADQLMRICESRIQEVEARIKQLSDQRSES</sequence>
<keyword evidence="7" id="KW-0175">Coiled coil</keyword>
<comment type="similarity">
    <text evidence="1 6">Belongs to the XseB family.</text>
</comment>
<reference evidence="8 9" key="1">
    <citation type="submission" date="2014-02" db="EMBL/GenBank/DDBJ databases">
        <authorList>
            <person name="Chen C."/>
            <person name="Conrad T.A."/>
            <person name="Zhou Z."/>
            <person name="Lai Z."/>
            <person name="Zhong G."/>
        </authorList>
    </citation>
    <scope>NUCLEOTIDE SEQUENCE [LARGE SCALE GENOMIC DNA]</scope>
    <source>
        <strain evidence="8 9">Nigg3-28</strain>
    </source>
</reference>
<dbReference type="OMA" id="RICESHI"/>
<dbReference type="InterPro" id="IPR003761">
    <property type="entry name" value="Exonuc_VII_S"/>
</dbReference>
<dbReference type="Pfam" id="PF02609">
    <property type="entry name" value="Exonuc_VII_S"/>
    <property type="match status" value="1"/>
</dbReference>
<dbReference type="PATRIC" id="fig|243161.6.peg.645"/>
<evidence type="ECO:0000313" key="8">
    <source>
        <dbReference type="EMBL" id="AJR10678.1"/>
    </source>
</evidence>
<evidence type="ECO:0000256" key="2">
    <source>
        <dbReference type="ARBA" id="ARBA00022490"/>
    </source>
</evidence>
<evidence type="ECO:0000256" key="1">
    <source>
        <dbReference type="ARBA" id="ARBA00009998"/>
    </source>
</evidence>
<proteinExistence type="inferred from homology"/>
<dbReference type="Gene3D" id="1.10.287.1040">
    <property type="entry name" value="Exonuclease VII, small subunit"/>
    <property type="match status" value="1"/>
</dbReference>
<keyword evidence="4 6" id="KW-0378">Hydrolase</keyword>
<dbReference type="HAMAP" id="MF_00337">
    <property type="entry name" value="Exonuc_7_S"/>
    <property type="match status" value="1"/>
</dbReference>
<dbReference type="GO" id="GO:0005829">
    <property type="term" value="C:cytosol"/>
    <property type="evidence" value="ECO:0007669"/>
    <property type="project" value="TreeGrafter"/>
</dbReference>
<dbReference type="STRING" id="83560.NC80_03055"/>
<name>A0A069ZUG4_CHLMR</name>
<comment type="function">
    <text evidence="6">Bidirectionally degrades single-stranded DNA into large acid-insoluble oligonucleotides, which are then degraded further into small acid-soluble oligonucleotides.</text>
</comment>
<dbReference type="EC" id="3.1.11.6" evidence="6"/>
<evidence type="ECO:0000313" key="9">
    <source>
        <dbReference type="Proteomes" id="UP000260363"/>
    </source>
</evidence>
<comment type="subcellular location">
    <subcellularLocation>
        <location evidence="6">Cytoplasm</location>
    </subcellularLocation>
</comment>
<dbReference type="GeneID" id="1245968"/>
<keyword evidence="3 6" id="KW-0540">Nuclease</keyword>
<feature type="coiled-coil region" evidence="7">
    <location>
        <begin position="41"/>
        <end position="68"/>
    </location>
</feature>
<dbReference type="PIRSF" id="PIRSF006488">
    <property type="entry name" value="Exonuc_VII_S"/>
    <property type="match status" value="1"/>
</dbReference>
<dbReference type="KEGG" id="cmx:DNC_03075"/>
<comment type="catalytic activity">
    <reaction evidence="6">
        <text>Exonucleolytic cleavage in either 5'- to 3'- or 3'- to 5'-direction to yield nucleoside 5'-phosphates.</text>
        <dbReference type="EC" id="3.1.11.6"/>
    </reaction>
</comment>
<evidence type="ECO:0000256" key="6">
    <source>
        <dbReference type="HAMAP-Rule" id="MF_00337"/>
    </source>
</evidence>
<evidence type="ECO:0000256" key="5">
    <source>
        <dbReference type="ARBA" id="ARBA00022839"/>
    </source>
</evidence>
<dbReference type="InterPro" id="IPR037004">
    <property type="entry name" value="Exonuc_VII_ssu_sf"/>
</dbReference>
<dbReference type="FunFam" id="1.10.287.1040:FF:000013">
    <property type="entry name" value="Exodeoxyribonuclease 7 small subunit"/>
    <property type="match status" value="1"/>
</dbReference>
<protein>
    <recommendedName>
        <fullName evidence="6">Exodeoxyribonuclease 7 small subunit</fullName>
        <ecNumber evidence="6">3.1.11.6</ecNumber>
    </recommendedName>
    <alternativeName>
        <fullName evidence="6">Exodeoxyribonuclease VII small subunit</fullName>
        <shortName evidence="6">Exonuclease VII small subunit</shortName>
    </alternativeName>
</protein>
<dbReference type="PANTHER" id="PTHR34137">
    <property type="entry name" value="EXODEOXYRIBONUCLEASE 7 SMALL SUBUNIT"/>
    <property type="match status" value="1"/>
</dbReference>
<evidence type="ECO:0000256" key="3">
    <source>
        <dbReference type="ARBA" id="ARBA00022722"/>
    </source>
</evidence>
<dbReference type="EMBL" id="CP007217">
    <property type="protein sequence ID" value="AJR10678.1"/>
    <property type="molecule type" value="Genomic_DNA"/>
</dbReference>
<dbReference type="NCBIfam" id="TIGR01280">
    <property type="entry name" value="xseB"/>
    <property type="match status" value="1"/>
</dbReference>
<dbReference type="GO" id="GO:0008855">
    <property type="term" value="F:exodeoxyribonuclease VII activity"/>
    <property type="evidence" value="ECO:0007669"/>
    <property type="project" value="UniProtKB-UniRule"/>
</dbReference>
<dbReference type="SUPFAM" id="SSF116842">
    <property type="entry name" value="XseB-like"/>
    <property type="match status" value="1"/>
</dbReference>
<dbReference type="KEGG" id="cmm:NC80_03055"/>
<dbReference type="KEGG" id="cmg:NC81_03070"/>
<comment type="subunit">
    <text evidence="6">Heterooligomer composed of large and small subunits.</text>
</comment>
<dbReference type="RefSeq" id="WP_010230968.1">
    <property type="nucleotide sequence ID" value="NZ_CP007217.1"/>
</dbReference>
<gene>
    <name evidence="6" type="primary">xseB</name>
    <name evidence="8" type="ORF">BD36_03250</name>
</gene>
<dbReference type="GO" id="GO:0009318">
    <property type="term" value="C:exodeoxyribonuclease VII complex"/>
    <property type="evidence" value="ECO:0007669"/>
    <property type="project" value="UniProtKB-UniRule"/>
</dbReference>